<evidence type="ECO:0000313" key="5">
    <source>
        <dbReference type="EnsemblProtists" id="EOD23469"/>
    </source>
</evidence>
<keyword evidence="6" id="KW-1185">Reference proteome</keyword>
<dbReference type="GeneID" id="17280168"/>
<dbReference type="RefSeq" id="XP_005775898.1">
    <property type="nucleotide sequence ID" value="XM_005775841.1"/>
</dbReference>
<evidence type="ECO:0000259" key="4">
    <source>
        <dbReference type="PROSITE" id="PS50072"/>
    </source>
</evidence>
<dbReference type="GO" id="GO:0003755">
    <property type="term" value="F:peptidyl-prolyl cis-trans isomerase activity"/>
    <property type="evidence" value="ECO:0007669"/>
    <property type="project" value="UniProtKB-KW"/>
</dbReference>
<dbReference type="KEGG" id="ehx:EMIHUDRAFT_441164"/>
<dbReference type="InterPro" id="IPR002130">
    <property type="entry name" value="Cyclophilin-type_PPIase_dom"/>
</dbReference>
<dbReference type="Pfam" id="PF00160">
    <property type="entry name" value="Pro_isomerase"/>
    <property type="match status" value="1"/>
</dbReference>
<reference evidence="5" key="2">
    <citation type="submission" date="2024-10" db="UniProtKB">
        <authorList>
            <consortium name="EnsemblProtists"/>
        </authorList>
    </citation>
    <scope>IDENTIFICATION</scope>
</reference>
<dbReference type="PaxDb" id="2903-EOD23469"/>
<dbReference type="SUPFAM" id="SSF50891">
    <property type="entry name" value="Cyclophilin-like"/>
    <property type="match status" value="1"/>
</dbReference>
<name>A0A0D3JIY4_EMIH1</name>
<dbReference type="AlphaFoldDB" id="A0A0D3JIY4"/>
<keyword evidence="3" id="KW-0413">Isomerase</keyword>
<accession>A0A0D3JIY4</accession>
<protein>
    <recommendedName>
        <fullName evidence="1">peptidylprolyl isomerase</fullName>
        <ecNumber evidence="1">5.2.1.8</ecNumber>
    </recommendedName>
</protein>
<proteinExistence type="predicted"/>
<evidence type="ECO:0000256" key="2">
    <source>
        <dbReference type="ARBA" id="ARBA00023110"/>
    </source>
</evidence>
<dbReference type="HOGENOM" id="CLU_1589437_0_0_1"/>
<dbReference type="OMA" id="PETCECV"/>
<dbReference type="EnsemblProtists" id="EOD23469">
    <property type="protein sequence ID" value="EOD23469"/>
    <property type="gene ID" value="EMIHUDRAFT_444086"/>
</dbReference>
<evidence type="ECO:0000256" key="1">
    <source>
        <dbReference type="ARBA" id="ARBA00013194"/>
    </source>
</evidence>
<keyword evidence="2" id="KW-0697">Rotamase</keyword>
<dbReference type="KEGG" id="ehx:EMIHUDRAFT_444086"/>
<evidence type="ECO:0000313" key="6">
    <source>
        <dbReference type="Proteomes" id="UP000013827"/>
    </source>
</evidence>
<dbReference type="GeneID" id="17269023"/>
<dbReference type="PANTHER" id="PTHR43246">
    <property type="entry name" value="PEPTIDYL-PROLYL CIS-TRANS ISOMERASE CYP38, CHLOROPLASTIC"/>
    <property type="match status" value="1"/>
</dbReference>
<dbReference type="EC" id="5.2.1.8" evidence="1"/>
<dbReference type="RefSeq" id="XP_005787326.1">
    <property type="nucleotide sequence ID" value="XM_005787269.1"/>
</dbReference>
<sequence>MALNISTELGVIRLRLRPDAAPETASYISRAAAAGAYDGTSFYRSDFVIQCGLHGSGKPNPLGVDLKVNETALHQRVSNARGTAAVAHWDVPDCGNTEFFINLGANSHLDAAYGGYCVFACVEDDASFAVVDQIAEAVKQRSKVAIQSITVS</sequence>
<dbReference type="InterPro" id="IPR029000">
    <property type="entry name" value="Cyclophilin-like_dom_sf"/>
</dbReference>
<evidence type="ECO:0000256" key="3">
    <source>
        <dbReference type="ARBA" id="ARBA00023235"/>
    </source>
</evidence>
<organism evidence="5 6">
    <name type="scientific">Emiliania huxleyi (strain CCMP1516)</name>
    <dbReference type="NCBI Taxonomy" id="280463"/>
    <lineage>
        <taxon>Eukaryota</taxon>
        <taxon>Haptista</taxon>
        <taxon>Haptophyta</taxon>
        <taxon>Prymnesiophyceae</taxon>
        <taxon>Isochrysidales</taxon>
        <taxon>Noelaerhabdaceae</taxon>
        <taxon>Emiliania</taxon>
    </lineage>
</organism>
<dbReference type="EnsemblProtists" id="EOD34897">
    <property type="protein sequence ID" value="EOD34897"/>
    <property type="gene ID" value="EMIHUDRAFT_441164"/>
</dbReference>
<feature type="domain" description="PPIase cyclophilin-type" evidence="4">
    <location>
        <begin position="6"/>
        <end position="152"/>
    </location>
</feature>
<reference evidence="6" key="1">
    <citation type="journal article" date="2013" name="Nature">
        <title>Pan genome of the phytoplankton Emiliania underpins its global distribution.</title>
        <authorList>
            <person name="Read B.A."/>
            <person name="Kegel J."/>
            <person name="Klute M.J."/>
            <person name="Kuo A."/>
            <person name="Lefebvre S.C."/>
            <person name="Maumus F."/>
            <person name="Mayer C."/>
            <person name="Miller J."/>
            <person name="Monier A."/>
            <person name="Salamov A."/>
            <person name="Young J."/>
            <person name="Aguilar M."/>
            <person name="Claverie J.M."/>
            <person name="Frickenhaus S."/>
            <person name="Gonzalez K."/>
            <person name="Herman E.K."/>
            <person name="Lin Y.C."/>
            <person name="Napier J."/>
            <person name="Ogata H."/>
            <person name="Sarno A.F."/>
            <person name="Shmutz J."/>
            <person name="Schroeder D."/>
            <person name="de Vargas C."/>
            <person name="Verret F."/>
            <person name="von Dassow P."/>
            <person name="Valentin K."/>
            <person name="Van de Peer Y."/>
            <person name="Wheeler G."/>
            <person name="Dacks J.B."/>
            <person name="Delwiche C.F."/>
            <person name="Dyhrman S.T."/>
            <person name="Glockner G."/>
            <person name="John U."/>
            <person name="Richards T."/>
            <person name="Worden A.Z."/>
            <person name="Zhang X."/>
            <person name="Grigoriev I.V."/>
            <person name="Allen A.E."/>
            <person name="Bidle K."/>
            <person name="Borodovsky M."/>
            <person name="Bowler C."/>
            <person name="Brownlee C."/>
            <person name="Cock J.M."/>
            <person name="Elias M."/>
            <person name="Gladyshev V.N."/>
            <person name="Groth M."/>
            <person name="Guda C."/>
            <person name="Hadaegh A."/>
            <person name="Iglesias-Rodriguez M.D."/>
            <person name="Jenkins J."/>
            <person name="Jones B.M."/>
            <person name="Lawson T."/>
            <person name="Leese F."/>
            <person name="Lindquist E."/>
            <person name="Lobanov A."/>
            <person name="Lomsadze A."/>
            <person name="Malik S.B."/>
            <person name="Marsh M.E."/>
            <person name="Mackinder L."/>
            <person name="Mock T."/>
            <person name="Mueller-Roeber B."/>
            <person name="Pagarete A."/>
            <person name="Parker M."/>
            <person name="Probert I."/>
            <person name="Quesneville H."/>
            <person name="Raines C."/>
            <person name="Rensing S.A."/>
            <person name="Riano-Pachon D.M."/>
            <person name="Richier S."/>
            <person name="Rokitta S."/>
            <person name="Shiraiwa Y."/>
            <person name="Soanes D.M."/>
            <person name="van der Giezen M."/>
            <person name="Wahlund T.M."/>
            <person name="Williams B."/>
            <person name="Wilson W."/>
            <person name="Wolfe G."/>
            <person name="Wurch L.L."/>
        </authorList>
    </citation>
    <scope>NUCLEOTIDE SEQUENCE</scope>
</reference>
<dbReference type="STRING" id="2903.R1DIM4"/>
<dbReference type="Proteomes" id="UP000013827">
    <property type="component" value="Unassembled WGS sequence"/>
</dbReference>
<dbReference type="InterPro" id="IPR044665">
    <property type="entry name" value="E_coli_cyclophilin_A-like"/>
</dbReference>
<dbReference type="PROSITE" id="PS50072">
    <property type="entry name" value="CSA_PPIASE_2"/>
    <property type="match status" value="1"/>
</dbReference>
<dbReference type="Gene3D" id="2.40.100.10">
    <property type="entry name" value="Cyclophilin-like"/>
    <property type="match status" value="1"/>
</dbReference>